<gene>
    <name evidence="1" type="ORF">J3359_14405</name>
</gene>
<proteinExistence type="predicted"/>
<reference evidence="1 2" key="1">
    <citation type="submission" date="2021-03" db="EMBL/GenBank/DDBJ databases">
        <title>Complete genome of Polaribacter_sp.SM13.</title>
        <authorList>
            <person name="Jeong S.W."/>
            <person name="Bae J.W."/>
        </authorList>
    </citation>
    <scope>NUCLEOTIDE SEQUENCE [LARGE SCALE GENOMIC DNA]</scope>
    <source>
        <strain evidence="1 2">SM13</strain>
    </source>
</reference>
<dbReference type="RefSeq" id="WP_208077610.1">
    <property type="nucleotide sequence ID" value="NZ_CP071869.1"/>
</dbReference>
<accession>A0A975H622</accession>
<dbReference type="AlphaFoldDB" id="A0A975H622"/>
<organism evidence="1 2">
    <name type="scientific">Polaribacter cellanae</name>
    <dbReference type="NCBI Taxonomy" id="2818493"/>
    <lineage>
        <taxon>Bacteria</taxon>
        <taxon>Pseudomonadati</taxon>
        <taxon>Bacteroidota</taxon>
        <taxon>Flavobacteriia</taxon>
        <taxon>Flavobacteriales</taxon>
        <taxon>Flavobacteriaceae</taxon>
    </lineage>
</organism>
<sequence>MNKAKGLWGLIKKWDTKSNYAKSNVVPIISNSGNINKVGSDSVSESHLLSVNDINFYDFIESGIKNEVKALINTFNCITYSSCEGHKYENDYEPRNIGVIPRDYEEYCFLKKTFFELITMTNINLIKNYRDCDVYLSLEVDKVETDDGPSLTSLEIYFFSLSDDAVNYFNYIDIASNCFLNELKHIKKSD</sequence>
<evidence type="ECO:0000313" key="1">
    <source>
        <dbReference type="EMBL" id="QTE21992.1"/>
    </source>
</evidence>
<dbReference type="EMBL" id="CP071869">
    <property type="protein sequence ID" value="QTE21992.1"/>
    <property type="molecule type" value="Genomic_DNA"/>
</dbReference>
<dbReference type="Proteomes" id="UP000663920">
    <property type="component" value="Chromosome"/>
</dbReference>
<name>A0A975H622_9FLAO</name>
<keyword evidence="2" id="KW-1185">Reference proteome</keyword>
<evidence type="ECO:0000313" key="2">
    <source>
        <dbReference type="Proteomes" id="UP000663920"/>
    </source>
</evidence>
<protein>
    <submittedName>
        <fullName evidence="1">Uncharacterized protein</fullName>
    </submittedName>
</protein>
<dbReference type="KEGG" id="pcea:J3359_14405"/>